<proteinExistence type="inferred from homology"/>
<name>A0A6J0PS38_ELAGV</name>
<dbReference type="Gene3D" id="2.40.50.140">
    <property type="entry name" value="Nucleic acid-binding proteins"/>
    <property type="match status" value="1"/>
</dbReference>
<dbReference type="InterPro" id="IPR049163">
    <property type="entry name" value="Pif1-like_2B_dom"/>
</dbReference>
<dbReference type="SUPFAM" id="SSF50249">
    <property type="entry name" value="Nucleic acid-binding proteins"/>
    <property type="match status" value="1"/>
</dbReference>
<dbReference type="PANTHER" id="PTHR10492">
    <property type="match status" value="1"/>
</dbReference>
<dbReference type="InterPro" id="IPR013955">
    <property type="entry name" value="Rep_factor-A_C"/>
</dbReference>
<keyword evidence="4" id="KW-0862">Zinc</keyword>
<evidence type="ECO:0000259" key="7">
    <source>
        <dbReference type="Pfam" id="PF21530"/>
    </source>
</evidence>
<dbReference type="AlphaFoldDB" id="A0A6J0PS38"/>
<evidence type="ECO:0000313" key="9">
    <source>
        <dbReference type="RefSeq" id="XP_019710932.1"/>
    </source>
</evidence>
<keyword evidence="2" id="KW-0479">Metal-binding</keyword>
<dbReference type="CDD" id="cd04476">
    <property type="entry name" value="RPA1_DBD_C"/>
    <property type="match status" value="1"/>
</dbReference>
<comment type="similarity">
    <text evidence="1">Belongs to the replication factor A protein 1 family.</text>
</comment>
<dbReference type="GO" id="GO:0003677">
    <property type="term" value="F:DNA binding"/>
    <property type="evidence" value="ECO:0007669"/>
    <property type="project" value="UniProtKB-KW"/>
</dbReference>
<evidence type="ECO:0000256" key="5">
    <source>
        <dbReference type="ARBA" id="ARBA00023125"/>
    </source>
</evidence>
<dbReference type="Pfam" id="PF08646">
    <property type="entry name" value="Rep_fac-A_C"/>
    <property type="match status" value="1"/>
</dbReference>
<evidence type="ECO:0000256" key="3">
    <source>
        <dbReference type="ARBA" id="ARBA00022771"/>
    </source>
</evidence>
<organism evidence="8 9">
    <name type="scientific">Elaeis guineensis var. tenera</name>
    <name type="common">Oil palm</name>
    <dbReference type="NCBI Taxonomy" id="51953"/>
    <lineage>
        <taxon>Eukaryota</taxon>
        <taxon>Viridiplantae</taxon>
        <taxon>Streptophyta</taxon>
        <taxon>Embryophyta</taxon>
        <taxon>Tracheophyta</taxon>
        <taxon>Spermatophyta</taxon>
        <taxon>Magnoliopsida</taxon>
        <taxon>Liliopsida</taxon>
        <taxon>Arecaceae</taxon>
        <taxon>Arecoideae</taxon>
        <taxon>Cocoseae</taxon>
        <taxon>Elaeidinae</taxon>
        <taxon>Elaeis</taxon>
    </lineage>
</organism>
<dbReference type="Proteomes" id="UP000504607">
    <property type="component" value="Chromosome 16"/>
</dbReference>
<feature type="domain" description="DNA helicase Pif1-like 2B" evidence="7">
    <location>
        <begin position="353"/>
        <end position="389"/>
    </location>
</feature>
<gene>
    <name evidence="9" type="primary">LOC109506714</name>
</gene>
<protein>
    <submittedName>
        <fullName evidence="9">Uncharacterized protein LOC109506714</fullName>
    </submittedName>
</protein>
<evidence type="ECO:0000259" key="6">
    <source>
        <dbReference type="Pfam" id="PF08646"/>
    </source>
</evidence>
<dbReference type="GO" id="GO:0008270">
    <property type="term" value="F:zinc ion binding"/>
    <property type="evidence" value="ECO:0007669"/>
    <property type="project" value="UniProtKB-KW"/>
</dbReference>
<dbReference type="RefSeq" id="XP_019710932.1">
    <property type="nucleotide sequence ID" value="XM_019855373.1"/>
</dbReference>
<evidence type="ECO:0000256" key="4">
    <source>
        <dbReference type="ARBA" id="ARBA00022833"/>
    </source>
</evidence>
<sequence length="405" mass="47167">MMNIDTECGWFYNSCKKCTKKVIPDRSEFYCEKCNGLVNSVVPRFKIELRMIDEFDNTIFIVFDSEAANFLQCTVAEWRDFMSTNFGDINQTPEHLDQFFGKKFIFKVQITDRNIRGYSYLYLIYEKDNDTQSISRMVFATIESEVENTFDRLTLAKRSSPELSNKLNDNENLTAQMSSNAKKKNQSGRCEKQPLSQSHKKLQYDVCLYVNERSRDDNGQFDVDIVASLKNMLDISNPLVKTFKMAKGRMHDEELKNYALIIIENLLQHNERNLADFESMPYPDMNRIQRDSNKLMHNELSYNRSILAEELQYLLNSLTDEQRRFYKGDERIYLSSDNVCRIDANIDSMDNLYTNHVLKLKVDAPVMLLRNIDKSLGLYNGTKLIISQLGKHVLEAKVISESNVS</sequence>
<evidence type="ECO:0000313" key="8">
    <source>
        <dbReference type="Proteomes" id="UP000504607"/>
    </source>
</evidence>
<dbReference type="InterPro" id="IPR047192">
    <property type="entry name" value="Euk_RPA1_DBD_C"/>
</dbReference>
<evidence type="ECO:0000256" key="1">
    <source>
        <dbReference type="ARBA" id="ARBA00005690"/>
    </source>
</evidence>
<dbReference type="InParanoid" id="A0A6J0PS38"/>
<reference evidence="9" key="1">
    <citation type="submission" date="2025-08" db="UniProtKB">
        <authorList>
            <consortium name="RefSeq"/>
        </authorList>
    </citation>
    <scope>IDENTIFICATION</scope>
</reference>
<keyword evidence="3" id="KW-0863">Zinc-finger</keyword>
<dbReference type="OrthoDB" id="787083at2759"/>
<accession>A0A6J0PS38</accession>
<dbReference type="PANTHER" id="PTHR10492:SF101">
    <property type="entry name" value="ATP-DEPENDENT DNA HELICASE"/>
    <property type="match status" value="1"/>
</dbReference>
<keyword evidence="5" id="KW-0238">DNA-binding</keyword>
<keyword evidence="8" id="KW-1185">Reference proteome</keyword>
<evidence type="ECO:0000256" key="2">
    <source>
        <dbReference type="ARBA" id="ARBA00022723"/>
    </source>
</evidence>
<dbReference type="InterPro" id="IPR012340">
    <property type="entry name" value="NA-bd_OB-fold"/>
</dbReference>
<feature type="domain" description="Replication factor A C-terminal" evidence="6">
    <location>
        <begin position="6"/>
        <end position="112"/>
    </location>
</feature>
<dbReference type="Pfam" id="PF21530">
    <property type="entry name" value="Pif1_2B_dom"/>
    <property type="match status" value="1"/>
</dbReference>